<name>A0ABQ3WUD0_9ACTN</name>
<comment type="caution">
    <text evidence="1">The sequence shown here is derived from an EMBL/GenBank/DDBJ whole genome shotgun (WGS) entry which is preliminary data.</text>
</comment>
<reference evidence="1" key="1">
    <citation type="submission" date="2021-01" db="EMBL/GenBank/DDBJ databases">
        <title>Whole genome shotgun sequence of Actinoplanes capillaceus NBRC 16408.</title>
        <authorList>
            <person name="Komaki H."/>
            <person name="Tamura T."/>
        </authorList>
    </citation>
    <scope>NUCLEOTIDE SEQUENCE [LARGE SCALE GENOMIC DNA]</scope>
    <source>
        <strain evidence="1">NBRC 16408</strain>
    </source>
</reference>
<dbReference type="EMBL" id="BOMF01000136">
    <property type="protein sequence ID" value="GID49865.1"/>
    <property type="molecule type" value="Genomic_DNA"/>
</dbReference>
<gene>
    <name evidence="1" type="ORF">Aca07nite_71400</name>
</gene>
<evidence type="ECO:0000313" key="1">
    <source>
        <dbReference type="EMBL" id="GID49865.1"/>
    </source>
</evidence>
<proteinExistence type="predicted"/>
<sequence>MARAHAMRPPLIARPSRRPFIEGRKRFATAWSAELTPALRQAAVVAGARDVNSTEESDPLA</sequence>
<accession>A0ABQ3WUD0</accession>
<protein>
    <submittedName>
        <fullName evidence="1">Uncharacterized protein</fullName>
    </submittedName>
</protein>
<organism evidence="1">
    <name type="scientific">Actinoplanes campanulatus</name>
    <dbReference type="NCBI Taxonomy" id="113559"/>
    <lineage>
        <taxon>Bacteria</taxon>
        <taxon>Bacillati</taxon>
        <taxon>Actinomycetota</taxon>
        <taxon>Actinomycetes</taxon>
        <taxon>Micromonosporales</taxon>
        <taxon>Micromonosporaceae</taxon>
        <taxon>Actinoplanes</taxon>
    </lineage>
</organism>